<dbReference type="PROSITE" id="PS50088">
    <property type="entry name" value="ANK_REPEAT"/>
    <property type="match status" value="2"/>
</dbReference>
<dbReference type="SUPFAM" id="SSF48403">
    <property type="entry name" value="Ankyrin repeat"/>
    <property type="match status" value="1"/>
</dbReference>
<name>A0A9Q0LMP0_ANAIG</name>
<dbReference type="PROSITE" id="PS50297">
    <property type="entry name" value="ANK_REP_REGION"/>
    <property type="match status" value="1"/>
</dbReference>
<keyword evidence="5" id="KW-1185">Reference proteome</keyword>
<keyword evidence="2 3" id="KW-0040">ANK repeat</keyword>
<dbReference type="AlphaFoldDB" id="A0A9Q0LMP0"/>
<protein>
    <submittedName>
        <fullName evidence="4">Ankyrin repeat protein</fullName>
    </submittedName>
</protein>
<dbReference type="InterPro" id="IPR002110">
    <property type="entry name" value="Ankyrin_rpt"/>
</dbReference>
<organism evidence="4 5">
    <name type="scientific">Anaeramoeba ignava</name>
    <name type="common">Anaerobic marine amoeba</name>
    <dbReference type="NCBI Taxonomy" id="1746090"/>
    <lineage>
        <taxon>Eukaryota</taxon>
        <taxon>Metamonada</taxon>
        <taxon>Anaeramoebidae</taxon>
        <taxon>Anaeramoeba</taxon>
    </lineage>
</organism>
<evidence type="ECO:0000256" key="2">
    <source>
        <dbReference type="ARBA" id="ARBA00023043"/>
    </source>
</evidence>
<reference evidence="4" key="1">
    <citation type="submission" date="2022-10" db="EMBL/GenBank/DDBJ databases">
        <title>Novel sulphate-reducing endosymbionts in the free-living metamonad Anaeramoeba.</title>
        <authorList>
            <person name="Jerlstrom-Hultqvist J."/>
            <person name="Cepicka I."/>
            <person name="Gallot-Lavallee L."/>
            <person name="Salas-Leiva D."/>
            <person name="Curtis B.A."/>
            <person name="Zahonova K."/>
            <person name="Pipaliya S."/>
            <person name="Dacks J."/>
            <person name="Roger A.J."/>
        </authorList>
    </citation>
    <scope>NUCLEOTIDE SEQUENCE</scope>
    <source>
        <strain evidence="4">BMAN</strain>
    </source>
</reference>
<gene>
    <name evidence="4" type="ORF">M0811_06355</name>
</gene>
<comment type="caution">
    <text evidence="4">The sequence shown here is derived from an EMBL/GenBank/DDBJ whole genome shotgun (WGS) entry which is preliminary data.</text>
</comment>
<feature type="repeat" description="ANK" evidence="3">
    <location>
        <begin position="41"/>
        <end position="73"/>
    </location>
</feature>
<evidence type="ECO:0000313" key="5">
    <source>
        <dbReference type="Proteomes" id="UP001149090"/>
    </source>
</evidence>
<dbReference type="Proteomes" id="UP001149090">
    <property type="component" value="Unassembled WGS sequence"/>
</dbReference>
<feature type="repeat" description="ANK" evidence="3">
    <location>
        <begin position="74"/>
        <end position="106"/>
    </location>
</feature>
<evidence type="ECO:0000313" key="4">
    <source>
        <dbReference type="EMBL" id="KAJ5076356.1"/>
    </source>
</evidence>
<evidence type="ECO:0000256" key="3">
    <source>
        <dbReference type="PROSITE-ProRule" id="PRU00023"/>
    </source>
</evidence>
<dbReference type="Pfam" id="PF12796">
    <property type="entry name" value="Ank_2"/>
    <property type="match status" value="1"/>
</dbReference>
<dbReference type="SMART" id="SM00248">
    <property type="entry name" value="ANK"/>
    <property type="match status" value="3"/>
</dbReference>
<evidence type="ECO:0000256" key="1">
    <source>
        <dbReference type="ARBA" id="ARBA00022737"/>
    </source>
</evidence>
<dbReference type="OrthoDB" id="194358at2759"/>
<accession>A0A9Q0LMP0</accession>
<dbReference type="PANTHER" id="PTHR24171">
    <property type="entry name" value="ANKYRIN REPEAT DOMAIN-CONTAINING PROTEIN 39-RELATED"/>
    <property type="match status" value="1"/>
</dbReference>
<dbReference type="GO" id="GO:0085020">
    <property type="term" value="P:protein K6-linked ubiquitination"/>
    <property type="evidence" value="ECO:0007669"/>
    <property type="project" value="TreeGrafter"/>
</dbReference>
<keyword evidence="1" id="KW-0677">Repeat</keyword>
<dbReference type="Gene3D" id="1.25.40.20">
    <property type="entry name" value="Ankyrin repeat-containing domain"/>
    <property type="match status" value="1"/>
</dbReference>
<proteinExistence type="predicted"/>
<dbReference type="GO" id="GO:0004842">
    <property type="term" value="F:ubiquitin-protein transferase activity"/>
    <property type="evidence" value="ECO:0007669"/>
    <property type="project" value="TreeGrafter"/>
</dbReference>
<sequence length="124" mass="13250">MNPNDEDFSPVEALLDSASHGDLQGIQKLIDAGVDVNSQNEEETALLLASINGHSSVVSSLIKLGANINHQNQFVKTALILAVTNGHIDVVKELMKAKADKKIADQGNTAMDYAKNKAIQDALK</sequence>
<dbReference type="InterPro" id="IPR036770">
    <property type="entry name" value="Ankyrin_rpt-contain_sf"/>
</dbReference>
<dbReference type="PANTHER" id="PTHR24171:SF8">
    <property type="entry name" value="BRCA1-ASSOCIATED RING DOMAIN PROTEIN 1"/>
    <property type="match status" value="1"/>
</dbReference>
<dbReference type="OMA" id="HACTAGS"/>
<dbReference type="EMBL" id="JAPDFW010000061">
    <property type="protein sequence ID" value="KAJ5076356.1"/>
    <property type="molecule type" value="Genomic_DNA"/>
</dbReference>